<proteinExistence type="predicted"/>
<reference evidence="2 3" key="1">
    <citation type="submission" date="2024-12" db="EMBL/GenBank/DDBJ databases">
        <authorList>
            <person name="Hu S."/>
        </authorList>
    </citation>
    <scope>NUCLEOTIDE SEQUENCE [LARGE SCALE GENOMIC DNA]</scope>
    <source>
        <strain evidence="2 3">P-25</strain>
    </source>
</reference>
<dbReference type="Pfam" id="PF13692">
    <property type="entry name" value="Glyco_trans_1_4"/>
    <property type="match status" value="1"/>
</dbReference>
<accession>A0ABW9JDL0</accession>
<evidence type="ECO:0000313" key="3">
    <source>
        <dbReference type="Proteomes" id="UP001517367"/>
    </source>
</evidence>
<dbReference type="RefSeq" id="WP_138729723.1">
    <property type="nucleotide sequence ID" value="NZ_SRMP02000003.1"/>
</dbReference>
<dbReference type="EMBL" id="SRMP02000003">
    <property type="protein sequence ID" value="MFN0290498.1"/>
    <property type="molecule type" value="Genomic_DNA"/>
</dbReference>
<keyword evidence="1" id="KW-0812">Transmembrane</keyword>
<dbReference type="CDD" id="cd03794">
    <property type="entry name" value="GT4_WbuB-like"/>
    <property type="match status" value="1"/>
</dbReference>
<evidence type="ECO:0000256" key="1">
    <source>
        <dbReference type="SAM" id="Phobius"/>
    </source>
</evidence>
<dbReference type="PANTHER" id="PTHR45947">
    <property type="entry name" value="SULFOQUINOVOSYL TRANSFERASE SQD2"/>
    <property type="match status" value="1"/>
</dbReference>
<dbReference type="SUPFAM" id="SSF53756">
    <property type="entry name" value="UDP-Glycosyltransferase/glycogen phosphorylase"/>
    <property type="match status" value="1"/>
</dbReference>
<protein>
    <submittedName>
        <fullName evidence="2">Glycosyltransferase family 4 protein</fullName>
    </submittedName>
</protein>
<feature type="transmembrane region" description="Helical" evidence="1">
    <location>
        <begin position="84"/>
        <end position="103"/>
    </location>
</feature>
<sequence length="404" mass="46179">MKDKMHILFVSQYFYPEVFKGNDIVFDFVKKGHQVTVLTGKPNYPKGKFFEGYSFFNKKEEIIYGAKIIRTPIFPRGNGRGLSIILNYLSFVFFSYFTCLFRIREKYDLIFVQQLSPVTMALPGLWIKRRQKIPLYLWVLDLWPESLVANSNFKSGVIIGIIEKLVKKIYNASDIILISSKYFRKAILDRCDDKNKKIVYFPNWAEDVFTNPKKATAQIPQMPKGFNIVFAGNVGDSQDFESVLKAAELTRNLPINWLIIGDGRALSWIRSEIETKKLDRIYVLGAFPLETMPIFFSKADAMLVSLKDIPIFALTVPAKVQAYLASGKVILGMLNGEGNILINESKTGIAVNSGDYRALAEASTKLVNLEPSKIRIMEENSINYYNEHFAKEKLFNQLESLFLT</sequence>
<keyword evidence="1" id="KW-0472">Membrane</keyword>
<name>A0ABW9JDL0_9SPHI</name>
<dbReference type="Proteomes" id="UP001517367">
    <property type="component" value="Unassembled WGS sequence"/>
</dbReference>
<gene>
    <name evidence="2" type="ORF">E5L68_003805</name>
</gene>
<evidence type="ECO:0000313" key="2">
    <source>
        <dbReference type="EMBL" id="MFN0290498.1"/>
    </source>
</evidence>
<keyword evidence="3" id="KW-1185">Reference proteome</keyword>
<comment type="caution">
    <text evidence="2">The sequence shown here is derived from an EMBL/GenBank/DDBJ whole genome shotgun (WGS) entry which is preliminary data.</text>
</comment>
<dbReference type="PANTHER" id="PTHR45947:SF3">
    <property type="entry name" value="SULFOQUINOVOSYL TRANSFERASE SQD2"/>
    <property type="match status" value="1"/>
</dbReference>
<dbReference type="InterPro" id="IPR050194">
    <property type="entry name" value="Glycosyltransferase_grp1"/>
</dbReference>
<organism evidence="2 3">
    <name type="scientific">Pedobacter helvus</name>
    <dbReference type="NCBI Taxonomy" id="2563444"/>
    <lineage>
        <taxon>Bacteria</taxon>
        <taxon>Pseudomonadati</taxon>
        <taxon>Bacteroidota</taxon>
        <taxon>Sphingobacteriia</taxon>
        <taxon>Sphingobacteriales</taxon>
        <taxon>Sphingobacteriaceae</taxon>
        <taxon>Pedobacter</taxon>
    </lineage>
</organism>
<keyword evidence="1" id="KW-1133">Transmembrane helix</keyword>
<dbReference type="Gene3D" id="3.40.50.2000">
    <property type="entry name" value="Glycogen Phosphorylase B"/>
    <property type="match status" value="2"/>
</dbReference>